<comment type="function">
    <text evidence="18">DNA polymerase III is a complex, multichain enzyme responsible for most of the replicative synthesis in bacteria. The epsilon subunit contain the editing function and is a proofreading 3'-5' exonuclease.</text>
</comment>
<evidence type="ECO:0000256" key="1">
    <source>
        <dbReference type="ARBA" id="ARBA00001936"/>
    </source>
</evidence>
<feature type="binding site" evidence="16">
    <location>
        <position position="7"/>
    </location>
    <ligand>
        <name>substrate</name>
    </ligand>
</feature>
<evidence type="ECO:0000256" key="16">
    <source>
        <dbReference type="PIRSR" id="PIRSR606309-2"/>
    </source>
</evidence>
<dbReference type="PANTHER" id="PTHR30231">
    <property type="entry name" value="DNA POLYMERASE III SUBUNIT EPSILON"/>
    <property type="match status" value="1"/>
</dbReference>
<dbReference type="Gene3D" id="3.30.420.10">
    <property type="entry name" value="Ribonuclease H-like superfamily/Ribonuclease H"/>
    <property type="match status" value="1"/>
</dbReference>
<dbReference type="GO" id="GO:0046872">
    <property type="term" value="F:metal ion binding"/>
    <property type="evidence" value="ECO:0007669"/>
    <property type="project" value="UniProtKB-KW"/>
</dbReference>
<dbReference type="GO" id="GO:0003887">
    <property type="term" value="F:DNA-directed DNA polymerase activity"/>
    <property type="evidence" value="ECO:0007669"/>
    <property type="project" value="UniProtKB-KW"/>
</dbReference>
<dbReference type="InterPro" id="IPR006054">
    <property type="entry name" value="DnaQ"/>
</dbReference>
<keyword evidence="21" id="KW-1185">Reference proteome</keyword>
<evidence type="ECO:0000256" key="6">
    <source>
        <dbReference type="ARBA" id="ARBA00022705"/>
    </source>
</evidence>
<evidence type="ECO:0000256" key="18">
    <source>
        <dbReference type="RuleBase" id="RU364087"/>
    </source>
</evidence>
<keyword evidence="4 18" id="KW-0808">Transferase</keyword>
<dbReference type="OrthoDB" id="9804290at2"/>
<proteinExistence type="predicted"/>
<keyword evidence="8 17" id="KW-0479">Metal-binding</keyword>
<keyword evidence="13 17" id="KW-0464">Manganese</keyword>
<keyword evidence="12 18" id="KW-0239">DNA-directed DNA polymerase</keyword>
<dbReference type="SUPFAM" id="SSF53098">
    <property type="entry name" value="Ribonuclease H-like"/>
    <property type="match status" value="1"/>
</dbReference>
<dbReference type="KEGG" id="ntt:TAO_0379"/>
<evidence type="ECO:0000256" key="3">
    <source>
        <dbReference type="ARBA" id="ARBA00020352"/>
    </source>
</evidence>
<organism evidence="20 21">
    <name type="scientific">Candidatus Nitrosoglobus terrae</name>
    <dbReference type="NCBI Taxonomy" id="1630141"/>
    <lineage>
        <taxon>Bacteria</taxon>
        <taxon>Pseudomonadati</taxon>
        <taxon>Pseudomonadota</taxon>
        <taxon>Gammaproteobacteria</taxon>
        <taxon>Chromatiales</taxon>
        <taxon>Chromatiaceae</taxon>
        <taxon>Candidatus Nitrosoglobus</taxon>
    </lineage>
</organism>
<evidence type="ECO:0000256" key="4">
    <source>
        <dbReference type="ARBA" id="ARBA00022679"/>
    </source>
</evidence>
<dbReference type="GO" id="GO:0005829">
    <property type="term" value="C:cytosol"/>
    <property type="evidence" value="ECO:0007669"/>
    <property type="project" value="TreeGrafter"/>
</dbReference>
<keyword evidence="7 18" id="KW-0540">Nuclease</keyword>
<feature type="active site" description="Proton acceptor" evidence="15">
    <location>
        <position position="154"/>
    </location>
</feature>
<dbReference type="NCBIfam" id="TIGR00573">
    <property type="entry name" value="dnaq"/>
    <property type="match status" value="1"/>
</dbReference>
<keyword evidence="9 18" id="KW-0378">Hydrolase</keyword>
<evidence type="ECO:0000256" key="10">
    <source>
        <dbReference type="ARBA" id="ARBA00022839"/>
    </source>
</evidence>
<evidence type="ECO:0000313" key="21">
    <source>
        <dbReference type="Proteomes" id="UP000243679"/>
    </source>
</evidence>
<comment type="cofactor">
    <cofactor evidence="1 18">
        <name>Mn(2+)</name>
        <dbReference type="ChEBI" id="CHEBI:29035"/>
    </cofactor>
</comment>
<dbReference type="EC" id="2.7.7.7" evidence="2 18"/>
<dbReference type="InterPro" id="IPR006309">
    <property type="entry name" value="DnaQ_proteo"/>
</dbReference>
<evidence type="ECO:0000256" key="11">
    <source>
        <dbReference type="ARBA" id="ARBA00022842"/>
    </source>
</evidence>
<feature type="binding site" evidence="17">
    <location>
        <position position="159"/>
    </location>
    <ligand>
        <name>a divalent metal cation</name>
        <dbReference type="ChEBI" id="CHEBI:60240"/>
        <label>1</label>
        <note>catalytic</note>
    </ligand>
</feature>
<keyword evidence="11 17" id="KW-0460">Magnesium</keyword>
<evidence type="ECO:0000256" key="15">
    <source>
        <dbReference type="PIRSR" id="PIRSR606309-1"/>
    </source>
</evidence>
<evidence type="ECO:0000259" key="19">
    <source>
        <dbReference type="SMART" id="SM00479"/>
    </source>
</evidence>
<dbReference type="NCBIfam" id="TIGR01406">
    <property type="entry name" value="dnaQ_proteo"/>
    <property type="match status" value="1"/>
</dbReference>
<dbReference type="GO" id="GO:0003677">
    <property type="term" value="F:DNA binding"/>
    <property type="evidence" value="ECO:0007669"/>
    <property type="project" value="InterPro"/>
</dbReference>
<evidence type="ECO:0000256" key="9">
    <source>
        <dbReference type="ARBA" id="ARBA00022801"/>
    </source>
</evidence>
<keyword evidence="10 18" id="KW-0269">Exonuclease</keyword>
<evidence type="ECO:0000313" key="20">
    <source>
        <dbReference type="EMBL" id="BAW79749.1"/>
    </source>
</evidence>
<dbReference type="InterPro" id="IPR012337">
    <property type="entry name" value="RNaseH-like_sf"/>
</dbReference>
<comment type="catalytic activity">
    <reaction evidence="14 18">
        <text>DNA(n) + a 2'-deoxyribonucleoside 5'-triphosphate = DNA(n+1) + diphosphate</text>
        <dbReference type="Rhea" id="RHEA:22508"/>
        <dbReference type="Rhea" id="RHEA-COMP:17339"/>
        <dbReference type="Rhea" id="RHEA-COMP:17340"/>
        <dbReference type="ChEBI" id="CHEBI:33019"/>
        <dbReference type="ChEBI" id="CHEBI:61560"/>
        <dbReference type="ChEBI" id="CHEBI:173112"/>
        <dbReference type="EC" id="2.7.7.7"/>
    </reaction>
</comment>
<dbReference type="NCBIfam" id="NF004316">
    <property type="entry name" value="PRK05711.1"/>
    <property type="match status" value="1"/>
</dbReference>
<name>A0A1Q2SKW1_9GAMM</name>
<evidence type="ECO:0000256" key="14">
    <source>
        <dbReference type="ARBA" id="ARBA00049244"/>
    </source>
</evidence>
<keyword evidence="6 18" id="KW-0235">DNA replication</keyword>
<dbReference type="GO" id="GO:0045004">
    <property type="term" value="P:DNA replication proofreading"/>
    <property type="evidence" value="ECO:0007669"/>
    <property type="project" value="TreeGrafter"/>
</dbReference>
<dbReference type="SMART" id="SM00479">
    <property type="entry name" value="EXOIII"/>
    <property type="match status" value="1"/>
</dbReference>
<evidence type="ECO:0000256" key="8">
    <source>
        <dbReference type="ARBA" id="ARBA00022723"/>
    </source>
</evidence>
<gene>
    <name evidence="18" type="primary">dnaQ</name>
    <name evidence="20" type="ORF">TAO_0379</name>
</gene>
<evidence type="ECO:0000256" key="17">
    <source>
        <dbReference type="PIRSR" id="PIRSR606309-3"/>
    </source>
</evidence>
<dbReference type="EMBL" id="AP014836">
    <property type="protein sequence ID" value="BAW79749.1"/>
    <property type="molecule type" value="Genomic_DNA"/>
</dbReference>
<dbReference type="PANTHER" id="PTHR30231:SF41">
    <property type="entry name" value="DNA POLYMERASE III SUBUNIT EPSILON"/>
    <property type="match status" value="1"/>
</dbReference>
<dbReference type="Proteomes" id="UP000243679">
    <property type="component" value="Chromosome"/>
</dbReference>
<feature type="binding site" evidence="17">
    <location>
        <position position="7"/>
    </location>
    <ligand>
        <name>a divalent metal cation</name>
        <dbReference type="ChEBI" id="CHEBI:60240"/>
        <label>1</label>
        <note>catalytic</note>
    </ligand>
</feature>
<evidence type="ECO:0000256" key="5">
    <source>
        <dbReference type="ARBA" id="ARBA00022695"/>
    </source>
</evidence>
<comment type="subunit">
    <text evidence="18">DNA polymerase III contains a core (composed of alpha, epsilon and theta chains) that associates with a tau subunit. This core dimerizes to form the POLIII' complex. PolIII' associates with the gamma complex (composed of gamma, delta, delta', psi and chi chains) and with the beta chain to form the complete DNA polymerase III complex.</text>
</comment>
<feature type="binding site" evidence="16">
    <location>
        <position position="9"/>
    </location>
    <ligand>
        <name>substrate</name>
    </ligand>
</feature>
<feature type="binding site" evidence="16">
    <location>
        <position position="159"/>
    </location>
    <ligand>
        <name>substrate</name>
    </ligand>
</feature>
<dbReference type="Pfam" id="PF00929">
    <property type="entry name" value="RNase_T"/>
    <property type="match status" value="1"/>
</dbReference>
<dbReference type="InterPro" id="IPR036397">
    <property type="entry name" value="RNaseH_sf"/>
</dbReference>
<evidence type="ECO:0000256" key="7">
    <source>
        <dbReference type="ARBA" id="ARBA00022722"/>
    </source>
</evidence>
<accession>A0A1Q2SKW1</accession>
<protein>
    <recommendedName>
        <fullName evidence="3 18">DNA polymerase III subunit epsilon</fullName>
        <ecNumber evidence="2 18">2.7.7.7</ecNumber>
    </recommendedName>
</protein>
<dbReference type="InterPro" id="IPR013520">
    <property type="entry name" value="Ribonucl_H"/>
</dbReference>
<reference evidence="20 21" key="1">
    <citation type="journal article" date="2017" name="ISME J.">
        <title>An acid-tolerant ammonia-oxidizing ?-proteobacterium from soil.</title>
        <authorList>
            <person name="Hayatsu M."/>
            <person name="Tago K."/>
            <person name="Uchiyama I."/>
            <person name="Toyoda A."/>
            <person name="Wang Y."/>
            <person name="Shimomura Y."/>
            <person name="Okubo T."/>
            <person name="Kurisu F."/>
            <person name="Hirono Y."/>
            <person name="Nonaka K."/>
            <person name="Akiyama H."/>
            <person name="Itoh T."/>
            <person name="Takami H."/>
        </authorList>
    </citation>
    <scope>NUCLEOTIDE SEQUENCE [LARGE SCALE GENOMIC DNA]</scope>
    <source>
        <strain evidence="20 21">TAO100</strain>
    </source>
</reference>
<dbReference type="GO" id="GO:0008408">
    <property type="term" value="F:3'-5' exonuclease activity"/>
    <property type="evidence" value="ECO:0007669"/>
    <property type="project" value="TreeGrafter"/>
</dbReference>
<feature type="binding site" evidence="17">
    <location>
        <position position="9"/>
    </location>
    <ligand>
        <name>a divalent metal cation</name>
        <dbReference type="ChEBI" id="CHEBI:60240"/>
        <label>1</label>
        <note>catalytic</note>
    </ligand>
</feature>
<evidence type="ECO:0000256" key="2">
    <source>
        <dbReference type="ARBA" id="ARBA00012417"/>
    </source>
</evidence>
<dbReference type="CDD" id="cd06131">
    <property type="entry name" value="DNA_pol_III_epsilon_Ecoli_like"/>
    <property type="match status" value="1"/>
</dbReference>
<feature type="domain" description="Exonuclease" evidence="19">
    <location>
        <begin position="2"/>
        <end position="176"/>
    </location>
</feature>
<dbReference type="FunFam" id="3.30.420.10:FF:000012">
    <property type="entry name" value="DNA polymerase III subunit epsilon"/>
    <property type="match status" value="1"/>
</dbReference>
<sequence length="237" mass="26551">MQQIILDTETTGLEVKEGHRVIEIGCVELVNRRLTGRVFHKKLNPERAIDESALKIHGLSNEDLSNQPRFVDIANEFKAFIEGAELIIHNAPFDVGFLDYEFCLLDTSWGGIRACCLGIVDTLVLARRHHPGQRNSLDALCKRYGIDNSQRDLHGALLDAELLCEVYLAMTREQTSIFRNTDSNTQTQLGIEKYRPVAAGRSALKVIQASNEEKSAHEECLTASEKVSGSICLWRSQ</sequence>
<evidence type="ECO:0000256" key="13">
    <source>
        <dbReference type="ARBA" id="ARBA00023211"/>
    </source>
</evidence>
<dbReference type="AlphaFoldDB" id="A0A1Q2SKW1"/>
<comment type="cofactor">
    <cofactor evidence="17">
        <name>Mg(2+)</name>
        <dbReference type="ChEBI" id="CHEBI:18420"/>
    </cofactor>
    <cofactor evidence="17">
        <name>Mn(2+)</name>
        <dbReference type="ChEBI" id="CHEBI:29035"/>
    </cofactor>
    <text evidence="17">Binds 2 divalent metal cations. Magnesium or manganese.</text>
</comment>
<evidence type="ECO:0000256" key="12">
    <source>
        <dbReference type="ARBA" id="ARBA00022932"/>
    </source>
</evidence>
<dbReference type="RefSeq" id="WP_096526369.1">
    <property type="nucleotide sequence ID" value="NZ_AP014836.1"/>
</dbReference>
<feature type="binding site" evidence="16">
    <location>
        <position position="57"/>
    </location>
    <ligand>
        <name>substrate</name>
    </ligand>
</feature>
<keyword evidence="5 18" id="KW-0548">Nucleotidyltransferase</keyword>